<feature type="domain" description="ABC transporter" evidence="11">
    <location>
        <begin position="7"/>
        <end position="243"/>
    </location>
</feature>
<dbReference type="CDD" id="cd03215">
    <property type="entry name" value="ABC_Carb_Monos_II"/>
    <property type="match status" value="1"/>
</dbReference>
<evidence type="ECO:0000256" key="3">
    <source>
        <dbReference type="ARBA" id="ARBA00022448"/>
    </source>
</evidence>
<comment type="similarity">
    <text evidence="2">Belongs to the ABC transporter superfamily.</text>
</comment>
<dbReference type="PANTHER" id="PTHR43790:SF9">
    <property type="entry name" value="GALACTOFURANOSE TRANSPORTER ATP-BINDING PROTEIN YTFR"/>
    <property type="match status" value="1"/>
</dbReference>
<keyword evidence="6" id="KW-0677">Repeat</keyword>
<dbReference type="EMBL" id="FRXO01000004">
    <property type="protein sequence ID" value="SHO65907.1"/>
    <property type="molecule type" value="Genomic_DNA"/>
</dbReference>
<dbReference type="Gene3D" id="3.40.50.300">
    <property type="entry name" value="P-loop containing nucleotide triphosphate hydrolases"/>
    <property type="match status" value="2"/>
</dbReference>
<evidence type="ECO:0000256" key="4">
    <source>
        <dbReference type="ARBA" id="ARBA00022475"/>
    </source>
</evidence>
<proteinExistence type="inferred from homology"/>
<dbReference type="InterPro" id="IPR003439">
    <property type="entry name" value="ABC_transporter-like_ATP-bd"/>
</dbReference>
<dbReference type="InterPro" id="IPR050107">
    <property type="entry name" value="ABC_carbohydrate_import_ATPase"/>
</dbReference>
<dbReference type="Pfam" id="PF00005">
    <property type="entry name" value="ABC_tran"/>
    <property type="match status" value="2"/>
</dbReference>
<dbReference type="SMART" id="SM00382">
    <property type="entry name" value="AAA"/>
    <property type="match status" value="2"/>
</dbReference>
<dbReference type="CDD" id="cd03216">
    <property type="entry name" value="ABC_Carb_Monos_I"/>
    <property type="match status" value="1"/>
</dbReference>
<dbReference type="STRING" id="1123029.SAMN02745172_02556"/>
<gene>
    <name evidence="12" type="ORF">SAMN02745172_02556</name>
</gene>
<comment type="subcellular location">
    <subcellularLocation>
        <location evidence="1">Cell membrane</location>
        <topology evidence="1">Peripheral membrane protein</topology>
    </subcellularLocation>
</comment>
<keyword evidence="3" id="KW-0813">Transport</keyword>
<keyword evidence="13" id="KW-1185">Reference proteome</keyword>
<dbReference type="InterPro" id="IPR003593">
    <property type="entry name" value="AAA+_ATPase"/>
</dbReference>
<keyword evidence="5" id="KW-0762">Sugar transport</keyword>
<dbReference type="PROSITE" id="PS50893">
    <property type="entry name" value="ABC_TRANSPORTER_2"/>
    <property type="match status" value="2"/>
</dbReference>
<dbReference type="InterPro" id="IPR017871">
    <property type="entry name" value="ABC_transporter-like_CS"/>
</dbReference>
<evidence type="ECO:0000256" key="7">
    <source>
        <dbReference type="ARBA" id="ARBA00022741"/>
    </source>
</evidence>
<evidence type="ECO:0000313" key="12">
    <source>
        <dbReference type="EMBL" id="SHO65907.1"/>
    </source>
</evidence>
<dbReference type="PANTHER" id="PTHR43790">
    <property type="entry name" value="CARBOHYDRATE TRANSPORT ATP-BINDING PROTEIN MG119-RELATED"/>
    <property type="match status" value="1"/>
</dbReference>
<evidence type="ECO:0000259" key="11">
    <source>
        <dbReference type="PROSITE" id="PS50893"/>
    </source>
</evidence>
<dbReference type="FunFam" id="3.40.50.300:FF:000127">
    <property type="entry name" value="Ribose import ATP-binding protein RbsA"/>
    <property type="match status" value="1"/>
</dbReference>
<evidence type="ECO:0000256" key="6">
    <source>
        <dbReference type="ARBA" id="ARBA00022737"/>
    </source>
</evidence>
<dbReference type="AlphaFoldDB" id="A0A1M7ZLY6"/>
<protein>
    <submittedName>
        <fullName evidence="12">Ribose transport system ATP-binding protein</fullName>
    </submittedName>
</protein>
<dbReference type="PROSITE" id="PS00211">
    <property type="entry name" value="ABC_TRANSPORTER_1"/>
    <property type="match status" value="1"/>
</dbReference>
<dbReference type="Proteomes" id="UP000186406">
    <property type="component" value="Unassembled WGS sequence"/>
</dbReference>
<dbReference type="GO" id="GO:0016887">
    <property type="term" value="F:ATP hydrolysis activity"/>
    <property type="evidence" value="ECO:0007669"/>
    <property type="project" value="InterPro"/>
</dbReference>
<sequence>MNAGELLRLNGVAKTYGAVRALRDVSFSVASGEVHAILGENGAGKSTLMRIISGSASPSAGEVRFEGKPVSVFSPAHARDLGIAMVHQELAVFPDLSVAENIFPDGIFRTRSGLCDWGRTRDRARAALDRFDVDIDVDAPVSELTLGQRQIVEILRAVSRDNKIVILDEPTSGLSSHEAGILMEMVKTLRARGQTILYISHRLSEVVELGDRITVLRDGCSVETVRNEALSENDLAAMMVGRDIGSIGGPRPARAFPTAPPVFEARALAGRAVAGVDIALRRGEILGVFGLEGSGVAELMRLLFGLDPASAGEIAVGGETIRRVEPRAMIDRGVGYLAQDRKAAGLYLGMAASESISAAVLDRLSPGGFVSRRRVAALAEQAIGEQSIRIASPQVQPRRLSGGNQQKVMIAACLAPGPDVLLVNDPTRGIDVGTKAEIHRRLISMSEGGRSMIVASAELPELIAICDRILVMRRQRMAGYLEGAEISEEAVMRLAAGGLH</sequence>
<evidence type="ECO:0000256" key="1">
    <source>
        <dbReference type="ARBA" id="ARBA00004202"/>
    </source>
</evidence>
<name>A0A1M7ZLY6_9HYPH</name>
<feature type="domain" description="ABC transporter" evidence="11">
    <location>
        <begin position="257"/>
        <end position="499"/>
    </location>
</feature>
<keyword evidence="7" id="KW-0547">Nucleotide-binding</keyword>
<keyword evidence="9" id="KW-1278">Translocase</keyword>
<evidence type="ECO:0000256" key="10">
    <source>
        <dbReference type="ARBA" id="ARBA00023136"/>
    </source>
</evidence>
<evidence type="ECO:0000313" key="13">
    <source>
        <dbReference type="Proteomes" id="UP000186406"/>
    </source>
</evidence>
<accession>A0A1M7ZLY6</accession>
<keyword evidence="10" id="KW-0472">Membrane</keyword>
<dbReference type="RefSeq" id="WP_073629166.1">
    <property type="nucleotide sequence ID" value="NZ_FRXO01000004.1"/>
</dbReference>
<dbReference type="InterPro" id="IPR027417">
    <property type="entry name" value="P-loop_NTPase"/>
</dbReference>
<dbReference type="GO" id="GO:0005524">
    <property type="term" value="F:ATP binding"/>
    <property type="evidence" value="ECO:0007669"/>
    <property type="project" value="UniProtKB-KW"/>
</dbReference>
<organism evidence="12 13">
    <name type="scientific">Pseudoxanthobacter soli DSM 19599</name>
    <dbReference type="NCBI Taxonomy" id="1123029"/>
    <lineage>
        <taxon>Bacteria</taxon>
        <taxon>Pseudomonadati</taxon>
        <taxon>Pseudomonadota</taxon>
        <taxon>Alphaproteobacteria</taxon>
        <taxon>Hyphomicrobiales</taxon>
        <taxon>Segnochrobactraceae</taxon>
        <taxon>Pseudoxanthobacter</taxon>
    </lineage>
</organism>
<dbReference type="OrthoDB" id="9805029at2"/>
<evidence type="ECO:0000256" key="8">
    <source>
        <dbReference type="ARBA" id="ARBA00022840"/>
    </source>
</evidence>
<evidence type="ECO:0000256" key="9">
    <source>
        <dbReference type="ARBA" id="ARBA00022967"/>
    </source>
</evidence>
<evidence type="ECO:0000256" key="2">
    <source>
        <dbReference type="ARBA" id="ARBA00005417"/>
    </source>
</evidence>
<dbReference type="GO" id="GO:0005886">
    <property type="term" value="C:plasma membrane"/>
    <property type="evidence" value="ECO:0007669"/>
    <property type="project" value="UniProtKB-SubCell"/>
</dbReference>
<dbReference type="SUPFAM" id="SSF52540">
    <property type="entry name" value="P-loop containing nucleoside triphosphate hydrolases"/>
    <property type="match status" value="2"/>
</dbReference>
<keyword evidence="8 12" id="KW-0067">ATP-binding</keyword>
<reference evidence="12 13" key="1">
    <citation type="submission" date="2016-12" db="EMBL/GenBank/DDBJ databases">
        <authorList>
            <person name="Song W.-J."/>
            <person name="Kurnit D.M."/>
        </authorList>
    </citation>
    <scope>NUCLEOTIDE SEQUENCE [LARGE SCALE GENOMIC DNA]</scope>
    <source>
        <strain evidence="12 13">DSM 19599</strain>
    </source>
</reference>
<evidence type="ECO:0000256" key="5">
    <source>
        <dbReference type="ARBA" id="ARBA00022597"/>
    </source>
</evidence>
<keyword evidence="4" id="KW-1003">Cell membrane</keyword>